<sequence>MALLRFEIWETANSQECAAVSEAWDRLRDPDARFVEAFYASTQKEAMAYRNRRNGWRPYEPVRGLTDQIFSDAQHVEQEAYLSVRAVR</sequence>
<dbReference type="EMBL" id="JAMYEC010000003">
    <property type="protein sequence ID" value="MDX2334498.1"/>
    <property type="molecule type" value="Genomic_DNA"/>
</dbReference>
<gene>
    <name evidence="1" type="ORF">NJD11_06040</name>
</gene>
<evidence type="ECO:0000313" key="2">
    <source>
        <dbReference type="Proteomes" id="UP001272940"/>
    </source>
</evidence>
<accession>A0ABU4KNA5</accession>
<reference evidence="1 2" key="1">
    <citation type="journal article" date="2023" name="FEMS Microbes">
        <title>Whole genomes of deep-sea sponge-associated bacteria exhibit high novel natural product potential.</title>
        <authorList>
            <person name="Hesketh-Best P.J."/>
            <person name="January G.G."/>
            <person name="Koch M.J."/>
            <person name="Warburton P.J."/>
            <person name="Howell K.L."/>
            <person name="Upton M."/>
        </authorList>
    </citation>
    <scope>NUCLEOTIDE SEQUENCE [LARGE SCALE GENOMIC DNA]</scope>
    <source>
        <strain evidence="1 2">PC206-O</strain>
    </source>
</reference>
<evidence type="ECO:0000313" key="1">
    <source>
        <dbReference type="EMBL" id="MDX2334498.1"/>
    </source>
</evidence>
<evidence type="ECO:0008006" key="3">
    <source>
        <dbReference type="Google" id="ProtNLM"/>
    </source>
</evidence>
<protein>
    <recommendedName>
        <fullName evidence="3">Antibiotic biosynthesis monooxygenase</fullName>
    </recommendedName>
</protein>
<name>A0ABU4KNA5_BREVE</name>
<keyword evidence="2" id="KW-1185">Reference proteome</keyword>
<comment type="caution">
    <text evidence="1">The sequence shown here is derived from an EMBL/GenBank/DDBJ whole genome shotgun (WGS) entry which is preliminary data.</text>
</comment>
<dbReference type="RefSeq" id="WP_319078559.1">
    <property type="nucleotide sequence ID" value="NZ_JAMYEC010000003.1"/>
</dbReference>
<organism evidence="1 2">
    <name type="scientific">Brevundimonas vesicularis</name>
    <name type="common">Pseudomonas vesicularis</name>
    <dbReference type="NCBI Taxonomy" id="41276"/>
    <lineage>
        <taxon>Bacteria</taxon>
        <taxon>Pseudomonadati</taxon>
        <taxon>Pseudomonadota</taxon>
        <taxon>Alphaproteobacteria</taxon>
        <taxon>Caulobacterales</taxon>
        <taxon>Caulobacteraceae</taxon>
        <taxon>Brevundimonas</taxon>
    </lineage>
</organism>
<proteinExistence type="predicted"/>
<dbReference type="Proteomes" id="UP001272940">
    <property type="component" value="Unassembled WGS sequence"/>
</dbReference>